<evidence type="ECO:0000313" key="3">
    <source>
        <dbReference type="Proteomes" id="UP000587415"/>
    </source>
</evidence>
<dbReference type="GO" id="GO:0005506">
    <property type="term" value="F:iron ion binding"/>
    <property type="evidence" value="ECO:0007669"/>
    <property type="project" value="InterPro"/>
</dbReference>
<dbReference type="InterPro" id="IPR036396">
    <property type="entry name" value="Cyt_P450_sf"/>
</dbReference>
<comment type="similarity">
    <text evidence="1">Belongs to the cytochrome P450 family.</text>
</comment>
<dbReference type="SUPFAM" id="SSF48264">
    <property type="entry name" value="Cytochrome P450"/>
    <property type="match status" value="2"/>
</dbReference>
<evidence type="ECO:0000256" key="1">
    <source>
        <dbReference type="ARBA" id="ARBA00010617"/>
    </source>
</evidence>
<proteinExistence type="inferred from homology"/>
<dbReference type="RefSeq" id="WP_168044771.1">
    <property type="nucleotide sequence ID" value="NZ_JAATJM010000001.1"/>
</dbReference>
<sequence>MVTTADEAVEVFQDRSWGVTAVTPYLEALQAETGEDLSLLIEATRASLVYQTGADHLMTRRALAPFLSPAAAARWEPVIDGHIRSGLARLAASSKPDLVRDFSDPLFVACARDLFGLAIPDEAEFLRHIYNARIFTEPLLRLRELRLVQDAYRHLVEAASAKGDYPGCDSGPAPLVGALARSKLPEGVNDATLIASITVAAHTAAESLAYALWGLLRDGAPTWGEVSRPGWADAHLEQVIRDYPSTLRLYRVAGAGTALNGKAVAAGDVAELDIPAANRSLCPHGASDGGRTSLSFGDGMHKCPGAALARLMMRRALPAMAERFPELRLDEAGVRIERTHMVQAPTALPCRLAPAATRRSARMWDVTEAATARAIAVDDLRFSPPGMESHLISLQEASGQDLSTVIRIARNAPFFQSGPRHARMRLLGFEALGSNRLAAWTPLIEAEIARAVAALEGRTEADLVRDFCEPLFHAVCQPIMGLHPRSPEVFNQLAPMLQEVLEPLRSLRAIVKVQAMVDTLLDQFDEPAPDEGEQGPMSLLSHLAANGREEMDVEDRKAFVLVLYGASFNVAHTLANAILDLAAKPVAERGDPADPARIAAHLDTRIVPDAASPRFIYRIARVAGEIDGMAFAPGDTMRLQLAAINRDLGAGHLAFGHGLHRCIGAALSRLLIRKALPALFSRYPDLRLAAAAPRYAENSQTVILAELPCRLH</sequence>
<dbReference type="EMBL" id="JAATJM010000001">
    <property type="protein sequence ID" value="NJC39834.1"/>
    <property type="molecule type" value="Genomic_DNA"/>
</dbReference>
<gene>
    <name evidence="2" type="ORF">GGQ87_000092</name>
</gene>
<accession>A0A7X5YJJ7</accession>
<organism evidence="2 3">
    <name type="scientific">Brevundimonas alba</name>
    <dbReference type="NCBI Taxonomy" id="74314"/>
    <lineage>
        <taxon>Bacteria</taxon>
        <taxon>Pseudomonadati</taxon>
        <taxon>Pseudomonadota</taxon>
        <taxon>Alphaproteobacteria</taxon>
        <taxon>Caulobacterales</taxon>
        <taxon>Caulobacteraceae</taxon>
        <taxon>Brevundimonas</taxon>
    </lineage>
</organism>
<dbReference type="PRINTS" id="PR00359">
    <property type="entry name" value="BP450"/>
</dbReference>
<dbReference type="GO" id="GO:0016705">
    <property type="term" value="F:oxidoreductase activity, acting on paired donors, with incorporation or reduction of molecular oxygen"/>
    <property type="evidence" value="ECO:0007669"/>
    <property type="project" value="InterPro"/>
</dbReference>
<dbReference type="PANTHER" id="PTHR46696">
    <property type="entry name" value="P450, PUTATIVE (EUROFUNG)-RELATED"/>
    <property type="match status" value="1"/>
</dbReference>
<keyword evidence="3" id="KW-1185">Reference proteome</keyword>
<dbReference type="CDD" id="cd00302">
    <property type="entry name" value="cytochrome_P450"/>
    <property type="match status" value="1"/>
</dbReference>
<dbReference type="Gene3D" id="1.10.630.10">
    <property type="entry name" value="Cytochrome P450"/>
    <property type="match status" value="2"/>
</dbReference>
<dbReference type="InterPro" id="IPR002397">
    <property type="entry name" value="Cyt_P450_B"/>
</dbReference>
<dbReference type="PROSITE" id="PS00086">
    <property type="entry name" value="CYTOCHROME_P450"/>
    <property type="match status" value="2"/>
</dbReference>
<protein>
    <submittedName>
        <fullName evidence="2">Cytochrome P450</fullName>
    </submittedName>
</protein>
<name>A0A7X5YJJ7_9CAUL</name>
<evidence type="ECO:0000313" key="2">
    <source>
        <dbReference type="EMBL" id="NJC39834.1"/>
    </source>
</evidence>
<dbReference type="GO" id="GO:0020037">
    <property type="term" value="F:heme binding"/>
    <property type="evidence" value="ECO:0007669"/>
    <property type="project" value="InterPro"/>
</dbReference>
<comment type="caution">
    <text evidence="2">The sequence shown here is derived from an EMBL/GenBank/DDBJ whole genome shotgun (WGS) entry which is preliminary data.</text>
</comment>
<dbReference type="GO" id="GO:0004497">
    <property type="term" value="F:monooxygenase activity"/>
    <property type="evidence" value="ECO:0007669"/>
    <property type="project" value="InterPro"/>
</dbReference>
<dbReference type="InterPro" id="IPR017972">
    <property type="entry name" value="Cyt_P450_CS"/>
</dbReference>
<dbReference type="PANTHER" id="PTHR46696:SF1">
    <property type="entry name" value="CYTOCHROME P450 YJIB-RELATED"/>
    <property type="match status" value="1"/>
</dbReference>
<reference evidence="2 3" key="1">
    <citation type="submission" date="2020-03" db="EMBL/GenBank/DDBJ databases">
        <title>Genomic Encyclopedia of Type Strains, Phase IV (KMG-IV): sequencing the most valuable type-strain genomes for metagenomic binning, comparative biology and taxonomic classification.</title>
        <authorList>
            <person name="Goeker M."/>
        </authorList>
    </citation>
    <scope>NUCLEOTIDE SEQUENCE [LARGE SCALE GENOMIC DNA]</scope>
    <source>
        <strain evidence="2 3">DSM 4736</strain>
    </source>
</reference>
<dbReference type="Proteomes" id="UP000587415">
    <property type="component" value="Unassembled WGS sequence"/>
</dbReference>
<dbReference type="AlphaFoldDB" id="A0A7X5YJJ7"/>